<evidence type="ECO:0000256" key="1">
    <source>
        <dbReference type="SAM" id="MobiDB-lite"/>
    </source>
</evidence>
<feature type="compositionally biased region" description="Low complexity" evidence="1">
    <location>
        <begin position="319"/>
        <end position="337"/>
    </location>
</feature>
<dbReference type="EMBL" id="CP063196">
    <property type="protein sequence ID" value="UOE19686.1"/>
    <property type="molecule type" value="Genomic_DNA"/>
</dbReference>
<evidence type="ECO:0000256" key="2">
    <source>
        <dbReference type="SAM" id="Phobius"/>
    </source>
</evidence>
<dbReference type="InterPro" id="IPR006311">
    <property type="entry name" value="TAT_signal"/>
</dbReference>
<dbReference type="PROSITE" id="PS51318">
    <property type="entry name" value="TAT"/>
    <property type="match status" value="1"/>
</dbReference>
<keyword evidence="2" id="KW-0472">Membrane</keyword>
<evidence type="ECO:0000313" key="6">
    <source>
        <dbReference type="Proteomes" id="UP000265719"/>
    </source>
</evidence>
<keyword evidence="2" id="KW-1133">Transmembrane helix</keyword>
<feature type="compositionally biased region" description="Pro residues" evidence="1">
    <location>
        <begin position="338"/>
        <end position="348"/>
    </location>
</feature>
<evidence type="ECO:0000313" key="5">
    <source>
        <dbReference type="EMBL" id="UOE19686.1"/>
    </source>
</evidence>
<evidence type="ECO:0000259" key="4">
    <source>
        <dbReference type="Pfam" id="PF08341"/>
    </source>
</evidence>
<dbReference type="KEGG" id="thao:NI17_023870"/>
<accession>A0AA97LXB0</accession>
<dbReference type="InterPro" id="IPR013552">
    <property type="entry name" value="Thioester_dom"/>
</dbReference>
<dbReference type="InterPro" id="IPR023849">
    <property type="entry name" value="TQXA_dom"/>
</dbReference>
<dbReference type="Pfam" id="PF08341">
    <property type="entry name" value="TED"/>
    <property type="match status" value="1"/>
</dbReference>
<proteinExistence type="predicted"/>
<keyword evidence="6" id="KW-1185">Reference proteome</keyword>
<feature type="transmembrane region" description="Helical" evidence="2">
    <location>
        <begin position="374"/>
        <end position="397"/>
    </location>
</feature>
<dbReference type="Gene3D" id="1.10.150.480">
    <property type="match status" value="1"/>
</dbReference>
<keyword evidence="3" id="KW-0732">Signal</keyword>
<dbReference type="Proteomes" id="UP000265719">
    <property type="component" value="Chromosome"/>
</dbReference>
<dbReference type="NCBIfam" id="TIGR03934">
    <property type="entry name" value="TQXA_dom"/>
    <property type="match status" value="1"/>
</dbReference>
<feature type="domain" description="Thioester" evidence="4">
    <location>
        <begin position="88"/>
        <end position="193"/>
    </location>
</feature>
<feature type="chain" id="PRO_5041686982" evidence="3">
    <location>
        <begin position="42"/>
        <end position="407"/>
    </location>
</feature>
<evidence type="ECO:0000256" key="3">
    <source>
        <dbReference type="SAM" id="SignalP"/>
    </source>
</evidence>
<gene>
    <name evidence="5" type="ORF">NI17_023870</name>
</gene>
<keyword evidence="2" id="KW-0812">Transmembrane</keyword>
<organism evidence="5 6">
    <name type="scientific">Thermobifida halotolerans</name>
    <dbReference type="NCBI Taxonomy" id="483545"/>
    <lineage>
        <taxon>Bacteria</taxon>
        <taxon>Bacillati</taxon>
        <taxon>Actinomycetota</taxon>
        <taxon>Actinomycetes</taxon>
        <taxon>Streptosporangiales</taxon>
        <taxon>Nocardiopsidaceae</taxon>
        <taxon>Thermobifida</taxon>
    </lineage>
</organism>
<sequence length="407" mass="42593">MLTTDSSPRARRGVRRALTSFASAAAAATLAFGLSAAPAAAEPEAPSNSTQAQYTDNILKGLNLEFEGHDPSRAYLFKLKIGEDAWVPAYCIDLDTRILDKAYYQEGEWSEYPGEGVFADSQPGKVLWILQNSYPEVDSATLGEEAGIDGLTDEQAMSATQAAIWHFSNGAKLSKDNNANVLALYGYLLEKAEEVQQAPASLTITPDEASGEAGNPIGEFTVATNADSVSLELTTETEGVQILDIEAHEINEIHDGQIFTVHVPEDAPDGEATVTGTAQTVVQLGRLFKGVEDQEETQTLITAGAGETEATAEVTITWTAKKPGESPSPTPSVTESPSLPPEESPSPNPSETESPSPKPTPPADDKPGLPVTGAALGGLIAAAVVAVGGGGAAMFLARKRRSGADDV</sequence>
<feature type="signal peptide" evidence="3">
    <location>
        <begin position="1"/>
        <end position="41"/>
    </location>
</feature>
<name>A0AA97LXB0_9ACTN</name>
<protein>
    <submittedName>
        <fullName evidence="5">Thioester domain-containing protein</fullName>
    </submittedName>
</protein>
<feature type="region of interest" description="Disordered" evidence="1">
    <location>
        <begin position="319"/>
        <end position="373"/>
    </location>
</feature>
<dbReference type="AlphaFoldDB" id="A0AA97LXB0"/>
<reference evidence="5" key="1">
    <citation type="submission" date="2020-10" db="EMBL/GenBank/DDBJ databases">
        <title>De novo genome project of the cellulose decomposer Thermobifida halotolerans type strain.</title>
        <authorList>
            <person name="Nagy I."/>
            <person name="Horvath B."/>
            <person name="Kukolya J."/>
            <person name="Nagy I."/>
            <person name="Orsini M."/>
        </authorList>
    </citation>
    <scope>NUCLEOTIDE SEQUENCE</scope>
    <source>
        <strain evidence="5">DSM 44931</strain>
    </source>
</reference>